<keyword evidence="1 4" id="KW-0812">Transmembrane</keyword>
<dbReference type="GO" id="GO:0022857">
    <property type="term" value="F:transmembrane transporter activity"/>
    <property type="evidence" value="ECO:0007669"/>
    <property type="project" value="InterPro"/>
</dbReference>
<dbReference type="InterPro" id="IPR053160">
    <property type="entry name" value="MFS_DHA3_Transporter"/>
</dbReference>
<dbReference type="InterPro" id="IPR036259">
    <property type="entry name" value="MFS_trans_sf"/>
</dbReference>
<name>A0A2N0D637_RHISU</name>
<dbReference type="InterPro" id="IPR011701">
    <property type="entry name" value="MFS"/>
</dbReference>
<evidence type="ECO:0000256" key="3">
    <source>
        <dbReference type="ARBA" id="ARBA00023136"/>
    </source>
</evidence>
<reference evidence="5 6" key="2">
    <citation type="submission" date="2017-12" db="EMBL/GenBank/DDBJ databases">
        <title>Genome sequence of Rhizobium sullae HCNT1 isolated from Sulla coronaria nodules and featuring peculiar denitrification phenotypes.</title>
        <authorList>
            <person name="De Diego-Diaz B."/>
            <person name="Treu L."/>
            <person name="Campanaro S."/>
            <person name="Da Silva Duarte V."/>
            <person name="Basaglia M."/>
            <person name="Favaro L."/>
            <person name="Casella S."/>
            <person name="Squartini A."/>
        </authorList>
    </citation>
    <scope>NUCLEOTIDE SEQUENCE [LARGE SCALE GENOMIC DNA]</scope>
    <source>
        <strain evidence="5 6">HCNT1</strain>
    </source>
</reference>
<dbReference type="EMBL" id="PIQN01000017">
    <property type="protein sequence ID" value="PKA41559.1"/>
    <property type="molecule type" value="Genomic_DNA"/>
</dbReference>
<comment type="caution">
    <text evidence="5">The sequence shown here is derived from an EMBL/GenBank/DDBJ whole genome shotgun (WGS) entry which is preliminary data.</text>
</comment>
<accession>A0A2N0D637</accession>
<evidence type="ECO:0000256" key="2">
    <source>
        <dbReference type="ARBA" id="ARBA00022989"/>
    </source>
</evidence>
<sequence length="371" mass="39577">MSTAAGVASFSVVDVIYFQNIGYNLVFIGLMVSVFKIFVSLAELPFAILFDKYSSKLSLYIGFSLRIIAFAIFAANSGASSMFVAQALAGIATAAASGTTYALILNEVKERSHESMSSELSRMGLYGGAGSLIGGCAGVLAFYYVESSIWLLAILFFVLAIVVLAMFHDRPAEGADSTLRELFSSWVGIFKYRATYLLIICNASAVAPILLWQVKFEKIALSYVFLGFLIINAASTLAARAAKSTFLKLSNVKYLSVANIAAIGAFAFTDQIYIVVIAFLAHIALHVILHIQVNGHFHSIIENKVRASSASLISLSDSAVVAVAAPAIGYLADQYGLTAAISSSAIFYLTVLILSLSLSTPVERAQQSAAQ</sequence>
<feature type="transmembrane region" description="Helical" evidence="4">
    <location>
        <begin position="312"/>
        <end position="331"/>
    </location>
</feature>
<evidence type="ECO:0000313" key="6">
    <source>
        <dbReference type="Proteomes" id="UP000232164"/>
    </source>
</evidence>
<feature type="transmembrane region" description="Helical" evidence="4">
    <location>
        <begin position="194"/>
        <end position="214"/>
    </location>
</feature>
<dbReference type="STRING" id="1041146.GCA_000427985_06858"/>
<feature type="transmembrane region" description="Helical" evidence="4">
    <location>
        <begin position="149"/>
        <end position="167"/>
    </location>
</feature>
<dbReference type="Gene3D" id="1.20.1250.20">
    <property type="entry name" value="MFS general substrate transporter like domains"/>
    <property type="match status" value="1"/>
</dbReference>
<feature type="transmembrane region" description="Helical" evidence="4">
    <location>
        <begin position="57"/>
        <end position="77"/>
    </location>
</feature>
<feature type="transmembrane region" description="Helical" evidence="4">
    <location>
        <begin position="337"/>
        <end position="358"/>
    </location>
</feature>
<feature type="transmembrane region" description="Helical" evidence="4">
    <location>
        <begin position="83"/>
        <end position="104"/>
    </location>
</feature>
<dbReference type="Pfam" id="PF07690">
    <property type="entry name" value="MFS_1"/>
    <property type="match status" value="1"/>
</dbReference>
<feature type="transmembrane region" description="Helical" evidence="4">
    <location>
        <begin position="25"/>
        <end position="50"/>
    </location>
</feature>
<proteinExistence type="predicted"/>
<dbReference type="PANTHER" id="PTHR23530">
    <property type="entry name" value="TRANSPORT PROTEIN-RELATED"/>
    <property type="match status" value="1"/>
</dbReference>
<dbReference type="SUPFAM" id="SSF103473">
    <property type="entry name" value="MFS general substrate transporter"/>
    <property type="match status" value="1"/>
</dbReference>
<reference evidence="5 6" key="1">
    <citation type="submission" date="2017-11" db="EMBL/GenBank/DDBJ databases">
        <authorList>
            <person name="Han C.G."/>
        </authorList>
    </citation>
    <scope>NUCLEOTIDE SEQUENCE [LARGE SCALE GENOMIC DNA]</scope>
    <source>
        <strain evidence="5 6">HCNT1</strain>
    </source>
</reference>
<feature type="transmembrane region" description="Helical" evidence="4">
    <location>
        <begin position="220"/>
        <end position="239"/>
    </location>
</feature>
<keyword evidence="3 4" id="KW-0472">Membrane</keyword>
<gene>
    <name evidence="5" type="ORF">CWR43_22370</name>
</gene>
<keyword evidence="2 4" id="KW-1133">Transmembrane helix</keyword>
<dbReference type="PANTHER" id="PTHR23530:SF1">
    <property type="entry name" value="PERMEASE, MAJOR FACILITATOR SUPERFAMILY-RELATED"/>
    <property type="match status" value="1"/>
</dbReference>
<evidence type="ECO:0000313" key="5">
    <source>
        <dbReference type="EMBL" id="PKA41559.1"/>
    </source>
</evidence>
<evidence type="ECO:0000256" key="1">
    <source>
        <dbReference type="ARBA" id="ARBA00022692"/>
    </source>
</evidence>
<dbReference type="AlphaFoldDB" id="A0A2N0D637"/>
<feature type="transmembrane region" description="Helical" evidence="4">
    <location>
        <begin position="274"/>
        <end position="291"/>
    </location>
</feature>
<evidence type="ECO:0000256" key="4">
    <source>
        <dbReference type="SAM" id="Phobius"/>
    </source>
</evidence>
<dbReference type="Proteomes" id="UP000232164">
    <property type="component" value="Unassembled WGS sequence"/>
</dbReference>
<dbReference type="RefSeq" id="WP_100772261.1">
    <property type="nucleotide sequence ID" value="NZ_PIQN01000017.1"/>
</dbReference>
<organism evidence="5 6">
    <name type="scientific">Rhizobium sullae</name>
    <name type="common">Rhizobium hedysari</name>
    <dbReference type="NCBI Taxonomy" id="50338"/>
    <lineage>
        <taxon>Bacteria</taxon>
        <taxon>Pseudomonadati</taxon>
        <taxon>Pseudomonadota</taxon>
        <taxon>Alphaproteobacteria</taxon>
        <taxon>Hyphomicrobiales</taxon>
        <taxon>Rhizobiaceae</taxon>
        <taxon>Rhizobium/Agrobacterium group</taxon>
        <taxon>Rhizobium</taxon>
    </lineage>
</organism>
<protein>
    <recommendedName>
        <fullName evidence="7">MFS transporter</fullName>
    </recommendedName>
</protein>
<feature type="transmembrane region" description="Helical" evidence="4">
    <location>
        <begin position="125"/>
        <end position="143"/>
    </location>
</feature>
<evidence type="ECO:0008006" key="7">
    <source>
        <dbReference type="Google" id="ProtNLM"/>
    </source>
</evidence>